<dbReference type="PANTHER" id="PTHR43584:SF8">
    <property type="entry name" value="N-ACETYLMURAMATE ALPHA-1-PHOSPHATE URIDYLYLTRANSFERASE"/>
    <property type="match status" value="1"/>
</dbReference>
<evidence type="ECO:0000256" key="2">
    <source>
        <dbReference type="ARBA" id="ARBA00022695"/>
    </source>
</evidence>
<accession>A0A2Z4ACN7</accession>
<keyword evidence="2" id="KW-0548">Nucleotidyltransferase</keyword>
<dbReference type="InterPro" id="IPR029044">
    <property type="entry name" value="Nucleotide-diphossugar_trans"/>
</dbReference>
<dbReference type="SUPFAM" id="SSF53448">
    <property type="entry name" value="Nucleotide-diphospho-sugar transferases"/>
    <property type="match status" value="1"/>
</dbReference>
<dbReference type="InterPro" id="IPR050065">
    <property type="entry name" value="GlmU-like"/>
</dbReference>
<evidence type="ECO:0000313" key="5">
    <source>
        <dbReference type="Proteomes" id="UP000247465"/>
    </source>
</evidence>
<dbReference type="InterPro" id="IPR025877">
    <property type="entry name" value="MobA-like_NTP_Trfase"/>
</dbReference>
<keyword evidence="1 4" id="KW-0808">Transferase</keyword>
<dbReference type="KEGG" id="mtar:DF168_00198"/>
<dbReference type="Gene3D" id="3.90.550.10">
    <property type="entry name" value="Spore Coat Polysaccharide Biosynthesis Protein SpsA, Chain A"/>
    <property type="match status" value="1"/>
</dbReference>
<dbReference type="PANTHER" id="PTHR43584">
    <property type="entry name" value="NUCLEOTIDYL TRANSFERASE"/>
    <property type="match status" value="1"/>
</dbReference>
<name>A0A2Z4ACN7_9BACT</name>
<evidence type="ECO:0000313" key="4">
    <source>
        <dbReference type="EMBL" id="AWT59025.1"/>
    </source>
</evidence>
<sequence length="254" mass="28040">MAEFTGPTKLRSPQILKCLILAAGQGTRLKERGEVKPLVPLLGQPLIERVVCSAIDGGADEFYVVTGFEGETVTNFVEELAEKLEISITTIENQNWQKENGYSVLKAKPHLQEPFFLLMSDHLFDPTILHTLQAHPPNQGEIVLAVDNNLTNPLVDLEDVTKVDTSNGLILNIGKSIDHFRAFDTGIFLCTPALFGALEKAGDSYQDTTLSAGIRVLAESRCARYLRTDRFWIDVDDEVAFKKAEAAVHESIAD</sequence>
<feature type="domain" description="MobA-like NTP transferase" evidence="3">
    <location>
        <begin position="18"/>
        <end position="154"/>
    </location>
</feature>
<evidence type="ECO:0000259" key="3">
    <source>
        <dbReference type="Pfam" id="PF12804"/>
    </source>
</evidence>
<dbReference type="GO" id="GO:0016779">
    <property type="term" value="F:nucleotidyltransferase activity"/>
    <property type="evidence" value="ECO:0007669"/>
    <property type="project" value="UniProtKB-KW"/>
</dbReference>
<dbReference type="Pfam" id="PF12804">
    <property type="entry name" value="NTP_transf_3"/>
    <property type="match status" value="1"/>
</dbReference>
<evidence type="ECO:0000256" key="1">
    <source>
        <dbReference type="ARBA" id="ARBA00022679"/>
    </source>
</evidence>
<gene>
    <name evidence="4" type="ORF">DF168_00198</name>
</gene>
<dbReference type="AlphaFoldDB" id="A0A2Z4ACN7"/>
<protein>
    <submittedName>
        <fullName evidence="4">Bifunctional IPC transferase and DIPP synthase</fullName>
    </submittedName>
</protein>
<proteinExistence type="predicted"/>
<dbReference type="EMBL" id="CP029803">
    <property type="protein sequence ID" value="AWT59025.1"/>
    <property type="molecule type" value="Genomic_DNA"/>
</dbReference>
<dbReference type="Proteomes" id="UP000247465">
    <property type="component" value="Chromosome"/>
</dbReference>
<organism evidence="4 5">
    <name type="scientific">Candidatus Moanibacter tarae</name>
    <dbReference type="NCBI Taxonomy" id="2200854"/>
    <lineage>
        <taxon>Bacteria</taxon>
        <taxon>Pseudomonadati</taxon>
        <taxon>Verrucomicrobiota</taxon>
        <taxon>Opitutia</taxon>
        <taxon>Puniceicoccales</taxon>
        <taxon>Puniceicoccales incertae sedis</taxon>
        <taxon>Candidatus Moanibacter</taxon>
    </lineage>
</organism>
<reference evidence="4 5" key="1">
    <citation type="submission" date="2018-06" db="EMBL/GenBank/DDBJ databases">
        <title>Draft Genome Sequence of a Novel Marine Bacterium Related to the Verrucomicrobia.</title>
        <authorList>
            <person name="Vosseberg J."/>
            <person name="Martijn J."/>
            <person name="Ettema T.J.G."/>
        </authorList>
    </citation>
    <scope>NUCLEOTIDE SEQUENCE [LARGE SCALE GENOMIC DNA]</scope>
    <source>
        <strain evidence="4">TARA_B100001123</strain>
    </source>
</reference>